<comment type="similarity">
    <text evidence="1">Belongs to the peptidase S33 family.</text>
</comment>
<dbReference type="EMBL" id="PUHP01000403">
    <property type="protein sequence ID" value="TQN70296.1"/>
    <property type="molecule type" value="Genomic_DNA"/>
</dbReference>
<gene>
    <name evidence="5" type="ORF">CSHISOI_05156</name>
</gene>
<evidence type="ECO:0000256" key="1">
    <source>
        <dbReference type="ARBA" id="ARBA00010088"/>
    </source>
</evidence>
<dbReference type="Proteomes" id="UP000326340">
    <property type="component" value="Unassembled WGS sequence"/>
</dbReference>
<evidence type="ECO:0000313" key="6">
    <source>
        <dbReference type="Proteomes" id="UP000326340"/>
    </source>
</evidence>
<reference evidence="5 6" key="1">
    <citation type="journal article" date="2019" name="Sci. Rep.">
        <title>Colletotrichum shisoi sp. nov., an anthracnose pathogen of Perilla frutescens in Japan: molecular phylogenetic, morphological and genomic evidence.</title>
        <authorList>
            <person name="Gan P."/>
            <person name="Tsushima A."/>
            <person name="Hiroyama R."/>
            <person name="Narusaka M."/>
            <person name="Takano Y."/>
            <person name="Narusaka Y."/>
            <person name="Kawaradani M."/>
            <person name="Damm U."/>
            <person name="Shirasu K."/>
        </authorList>
    </citation>
    <scope>NUCLEOTIDE SEQUENCE [LARGE SCALE GENOMIC DNA]</scope>
    <source>
        <strain evidence="5 6">PG-2018a</strain>
    </source>
</reference>
<organism evidence="5 6">
    <name type="scientific">Colletotrichum shisoi</name>
    <dbReference type="NCBI Taxonomy" id="2078593"/>
    <lineage>
        <taxon>Eukaryota</taxon>
        <taxon>Fungi</taxon>
        <taxon>Dikarya</taxon>
        <taxon>Ascomycota</taxon>
        <taxon>Pezizomycotina</taxon>
        <taxon>Sordariomycetes</taxon>
        <taxon>Hypocreomycetidae</taxon>
        <taxon>Glomerellales</taxon>
        <taxon>Glomerellaceae</taxon>
        <taxon>Colletotrichum</taxon>
        <taxon>Colletotrichum destructivum species complex</taxon>
    </lineage>
</organism>
<comment type="caution">
    <text evidence="5">The sequence shown here is derived from an EMBL/GenBank/DDBJ whole genome shotgun (WGS) entry which is preliminary data.</text>
</comment>
<evidence type="ECO:0000256" key="3">
    <source>
        <dbReference type="SAM" id="MobiDB-lite"/>
    </source>
</evidence>
<proteinExistence type="inferred from homology"/>
<dbReference type="GO" id="GO:0097176">
    <property type="term" value="P:epoxide metabolic process"/>
    <property type="evidence" value="ECO:0007669"/>
    <property type="project" value="TreeGrafter"/>
</dbReference>
<dbReference type="Pfam" id="PF06441">
    <property type="entry name" value="EHN"/>
    <property type="match status" value="1"/>
</dbReference>
<evidence type="ECO:0000313" key="5">
    <source>
        <dbReference type="EMBL" id="TQN70296.1"/>
    </source>
</evidence>
<evidence type="ECO:0000256" key="2">
    <source>
        <dbReference type="ARBA" id="ARBA00022801"/>
    </source>
</evidence>
<feature type="compositionally biased region" description="Basic and acidic residues" evidence="3">
    <location>
        <begin position="511"/>
        <end position="520"/>
    </location>
</feature>
<dbReference type="Gene3D" id="3.40.50.1820">
    <property type="entry name" value="alpha/beta hydrolase"/>
    <property type="match status" value="1"/>
</dbReference>
<feature type="region of interest" description="Disordered" evidence="3">
    <location>
        <begin position="440"/>
        <end position="543"/>
    </location>
</feature>
<dbReference type="InterPro" id="IPR010497">
    <property type="entry name" value="Epoxide_hydro_N"/>
</dbReference>
<evidence type="ECO:0000259" key="4">
    <source>
        <dbReference type="Pfam" id="PF06441"/>
    </source>
</evidence>
<protein>
    <submittedName>
        <fullName evidence="5">Putative epoxide hydrolase</fullName>
    </submittedName>
</protein>
<keyword evidence="2 5" id="KW-0378">Hydrolase</keyword>
<feature type="compositionally biased region" description="Low complexity" evidence="3">
    <location>
        <begin position="456"/>
        <end position="470"/>
    </location>
</feature>
<feature type="compositionally biased region" description="Polar residues" evidence="3">
    <location>
        <begin position="473"/>
        <end position="488"/>
    </location>
</feature>
<keyword evidence="6" id="KW-1185">Reference proteome</keyword>
<sequence length="543" mass="59432">MATPLESSAILSGDEIRPYRIHVSSKYLDLTKQKLELTRLPHETVESKSRDWWEPKTQIEPLIDFWLERYDWREQEAVFNDQLPQFRTAVTVPGSDSSIRLHFIHVRSPHEHAVPLLLLPPFPFTNLSLRHLIQPLAQPQDPDEQQPFHVVVPSLPGLGFSDALPGNTPAIPATAGILDLVMARLSYTGYLVSNTSSAASSPAEIDWKLANRLATHHPGTCLGAHFINPSLKAPSLKEAPLEWMKWSLAKFFRAPILGYQSEDIRSLDRTEHARQCESAPAVEPNTPSYALCDSPVGLLALVLRVLRVLGTRKEFSAAEIITFTQTAWLPGPEAAMRFWAHCLTQREEEEPPSGPGKKPTVAITVFSASGDTGTAGAGARDALPHATPTHHVCPAWANVSYDTAYVRRVAGSPGLVAWDRPELIGEGVRGLTRRLLLSPEGRLKGSGQPGTALLRGVVVDPPDAPPSAGGQRSKLQSPRTAAAPSTPQIEAATWRLERIREASETPTKTARQGEHERETPDPDFDGASPDTIVVTPPPNEGLR</sequence>
<name>A0A5Q4BUI8_9PEZI</name>
<dbReference type="PANTHER" id="PTHR21661:SF71">
    <property type="entry name" value="EPOXIDE HYDROLASE N-TERMINAL DOMAIN-CONTAINING PROTEIN"/>
    <property type="match status" value="1"/>
</dbReference>
<feature type="domain" description="Epoxide hydrolase N-terminal" evidence="4">
    <location>
        <begin position="16"/>
        <end position="127"/>
    </location>
</feature>
<dbReference type="GO" id="GO:0004301">
    <property type="term" value="F:epoxide hydrolase activity"/>
    <property type="evidence" value="ECO:0007669"/>
    <property type="project" value="TreeGrafter"/>
</dbReference>
<dbReference type="OrthoDB" id="7130006at2759"/>
<dbReference type="PANTHER" id="PTHR21661">
    <property type="entry name" value="EPOXIDE HYDROLASE 1-RELATED"/>
    <property type="match status" value="1"/>
</dbReference>
<accession>A0A5Q4BUI8</accession>
<dbReference type="InterPro" id="IPR029058">
    <property type="entry name" value="AB_hydrolase_fold"/>
</dbReference>
<dbReference type="SUPFAM" id="SSF53474">
    <property type="entry name" value="alpha/beta-Hydrolases"/>
    <property type="match status" value="1"/>
</dbReference>
<dbReference type="AlphaFoldDB" id="A0A5Q4BUI8"/>